<evidence type="ECO:0000256" key="2">
    <source>
        <dbReference type="ARBA" id="ARBA00022786"/>
    </source>
</evidence>
<dbReference type="Proteomes" id="UP001346869">
    <property type="component" value="Unassembled WGS sequence"/>
</dbReference>
<dbReference type="InterPro" id="IPR000569">
    <property type="entry name" value="HECT_dom"/>
</dbReference>
<gene>
    <name evidence="5" type="ORF">PBY51_007204</name>
</gene>
<dbReference type="SUPFAM" id="SSF56204">
    <property type="entry name" value="Hect, E3 ligase catalytic domain"/>
    <property type="match status" value="1"/>
</dbReference>
<dbReference type="EMBL" id="JAUZQC010000020">
    <property type="protein sequence ID" value="KAK5853419.1"/>
    <property type="molecule type" value="Genomic_DNA"/>
</dbReference>
<evidence type="ECO:0000259" key="4">
    <source>
        <dbReference type="PROSITE" id="PS50237"/>
    </source>
</evidence>
<evidence type="ECO:0000313" key="5">
    <source>
        <dbReference type="EMBL" id="KAK5853419.1"/>
    </source>
</evidence>
<dbReference type="Gene3D" id="3.90.1750.10">
    <property type="entry name" value="Hect, E3 ligase catalytic domains"/>
    <property type="match status" value="1"/>
</dbReference>
<reference evidence="5 6" key="2">
    <citation type="journal article" date="2023" name="Mol. Biol. Evol.">
        <title>Genomics of Secondarily Temperate Adaptation in the Only Non-Antarctic Icefish.</title>
        <authorList>
            <person name="Rivera-Colon A.G."/>
            <person name="Rayamajhi N."/>
            <person name="Minhas B.F."/>
            <person name="Madrigal G."/>
            <person name="Bilyk K.T."/>
            <person name="Yoon V."/>
            <person name="Hune M."/>
            <person name="Gregory S."/>
            <person name="Cheng C.H.C."/>
            <person name="Catchen J.M."/>
        </authorList>
    </citation>
    <scope>NUCLEOTIDE SEQUENCE [LARGE SCALE GENOMIC DNA]</scope>
    <source>
        <strain evidence="5">JMC-PN-2008</strain>
    </source>
</reference>
<reference evidence="5 6" key="1">
    <citation type="journal article" date="2023" name="Genes (Basel)">
        <title>Chromosome-Level Genome Assembly and Circadian Gene Repertoire of the Patagonia Blennie Eleginops maclovinus-The Closest Ancestral Proxy of Antarctic Cryonotothenioids.</title>
        <authorList>
            <person name="Cheng C.C."/>
            <person name="Rivera-Colon A.G."/>
            <person name="Minhas B.F."/>
            <person name="Wilson L."/>
            <person name="Rayamajhi N."/>
            <person name="Vargas-Chacoff L."/>
            <person name="Catchen J.M."/>
        </authorList>
    </citation>
    <scope>NUCLEOTIDE SEQUENCE [LARGE SCALE GENOMIC DNA]</scope>
    <source>
        <strain evidence="5">JMC-PN-2008</strain>
    </source>
</reference>
<sequence length="592" mass="65869">MSLMLAGLGKRSLTICENMTHSEFSDLLLSTYPRLANICGGWMLHKSTGGSGRRSLVVIPPDLNGYTGQQLKAVSGNGKYTLYISPLQEELDKIPLPPEAKEFQDMPKAQCTICQKCFPLQILPVHVKQCKTELVDLCCSVEEESCNEEHEFPDFMCNQTDKTAECPVCSKAFEVDIIEIHAARCGLRPSDNDGHASSGSVSQISTFQSSEEILDWIACQVNETNTFSICVSRTDLFSRGMQQWQRQKKTSPKCRLKVTFFGEAGIDTGALSKEFLTEMVAEIENRLFVGGPDKKGKNPVYCLNSLDSNYFRSAGEVMAASLAQGGPCPNLMREWCFRYLCSGDSDSIQVSASDVTDFELSELIERINSAGNDNISDLADHIVTCGYTGIVSMGKKDSMIRTVVLHSTMRVIPMLDQLRKGLQLYDLPKVMKTHQDLCLPLFVPGEDDKADAAFLLERSRPVFSEMGTAKHQKEVMIMNFFQDYLQELEDSEQEQEGGPSNSSVAPESLNVGRVMQWMTGQRHKPVLPSDKRDFVVNIKFCHDCDTQHTVCFPTVSACSRTVTFPSAHLGTYSEFKNIVTLAICHGQTFDRV</sequence>
<protein>
    <recommendedName>
        <fullName evidence="4">HECT domain-containing protein</fullName>
    </recommendedName>
</protein>
<keyword evidence="6" id="KW-1185">Reference proteome</keyword>
<dbReference type="PROSITE" id="PS50237">
    <property type="entry name" value="HECT"/>
    <property type="match status" value="1"/>
</dbReference>
<keyword evidence="2 3" id="KW-0833">Ubl conjugation pathway</keyword>
<comment type="caution">
    <text evidence="5">The sequence shown here is derived from an EMBL/GenBank/DDBJ whole genome shotgun (WGS) entry which is preliminary data.</text>
</comment>
<feature type="domain" description="HECT" evidence="4">
    <location>
        <begin position="248"/>
        <end position="285"/>
    </location>
</feature>
<name>A0AAN7X3R2_ELEMC</name>
<dbReference type="GO" id="GO:0004842">
    <property type="term" value="F:ubiquitin-protein transferase activity"/>
    <property type="evidence" value="ECO:0007669"/>
    <property type="project" value="InterPro"/>
</dbReference>
<accession>A0AAN7X3R2</accession>
<evidence type="ECO:0000256" key="3">
    <source>
        <dbReference type="PROSITE-ProRule" id="PRU00104"/>
    </source>
</evidence>
<dbReference type="InterPro" id="IPR035983">
    <property type="entry name" value="Hect_E3_ubiquitin_ligase"/>
</dbReference>
<comment type="caution">
    <text evidence="3">Lacks conserved residue(s) required for the propagation of feature annotation.</text>
</comment>
<evidence type="ECO:0000256" key="1">
    <source>
        <dbReference type="ARBA" id="ARBA00022679"/>
    </source>
</evidence>
<organism evidence="5 6">
    <name type="scientific">Eleginops maclovinus</name>
    <name type="common">Patagonian blennie</name>
    <name type="synonym">Eleginus maclovinus</name>
    <dbReference type="NCBI Taxonomy" id="56733"/>
    <lineage>
        <taxon>Eukaryota</taxon>
        <taxon>Metazoa</taxon>
        <taxon>Chordata</taxon>
        <taxon>Craniata</taxon>
        <taxon>Vertebrata</taxon>
        <taxon>Euteleostomi</taxon>
        <taxon>Actinopterygii</taxon>
        <taxon>Neopterygii</taxon>
        <taxon>Teleostei</taxon>
        <taxon>Neoteleostei</taxon>
        <taxon>Acanthomorphata</taxon>
        <taxon>Eupercaria</taxon>
        <taxon>Perciformes</taxon>
        <taxon>Notothenioidei</taxon>
        <taxon>Eleginopidae</taxon>
        <taxon>Eleginops</taxon>
    </lineage>
</organism>
<evidence type="ECO:0000313" key="6">
    <source>
        <dbReference type="Proteomes" id="UP001346869"/>
    </source>
</evidence>
<keyword evidence="1" id="KW-0808">Transferase</keyword>
<proteinExistence type="predicted"/>
<dbReference type="AlphaFoldDB" id="A0AAN7X3R2"/>